<evidence type="ECO:0000256" key="1">
    <source>
        <dbReference type="SAM" id="SignalP"/>
    </source>
</evidence>
<dbReference type="Gene3D" id="2.80.10.50">
    <property type="match status" value="1"/>
</dbReference>
<gene>
    <name evidence="2" type="ORF">FRACA_290024</name>
</gene>
<feature type="chain" id="PRO_5015004688" description="Secreted protein" evidence="1">
    <location>
        <begin position="24"/>
        <end position="183"/>
    </location>
</feature>
<evidence type="ECO:0000313" key="2">
    <source>
        <dbReference type="EMBL" id="SNQ48911.1"/>
    </source>
</evidence>
<dbReference type="RefSeq" id="WP_101832505.1">
    <property type="nucleotide sequence ID" value="NZ_FZMO01000212.1"/>
</dbReference>
<reference evidence="2 3" key="1">
    <citation type="submission" date="2017-06" db="EMBL/GenBank/DDBJ databases">
        <authorList>
            <person name="Kim H.J."/>
            <person name="Triplett B.A."/>
        </authorList>
    </citation>
    <scope>NUCLEOTIDE SEQUENCE [LARGE SCALE GENOMIC DNA]</scope>
    <source>
        <strain evidence="2">FRACA_ARgP5</strain>
    </source>
</reference>
<protein>
    <recommendedName>
        <fullName evidence="4">Secreted protein</fullName>
    </recommendedName>
</protein>
<organism evidence="2 3">
    <name type="scientific">Frankia canadensis</name>
    <dbReference type="NCBI Taxonomy" id="1836972"/>
    <lineage>
        <taxon>Bacteria</taxon>
        <taxon>Bacillati</taxon>
        <taxon>Actinomycetota</taxon>
        <taxon>Actinomycetes</taxon>
        <taxon>Frankiales</taxon>
        <taxon>Frankiaceae</taxon>
        <taxon>Frankia</taxon>
    </lineage>
</organism>
<dbReference type="CDD" id="cd00257">
    <property type="entry name" value="beta-trefoil_FSCN-like"/>
    <property type="match status" value="1"/>
</dbReference>
<evidence type="ECO:0008006" key="4">
    <source>
        <dbReference type="Google" id="ProtNLM"/>
    </source>
</evidence>
<sequence>MAALGALSVLAALLLLNPAKAEAAVCSQATIEATFSTGTLYVSTEIGGTGDRQNLLRARAGAVGPWEKFNICFYDGYETIASVANNRYVSAEKNLTGEYYRSLRARATEIGPWEKFTISCPGTAAPRDCTIFSQATQRYVSVEKSGVSGQNQGVLRARASSVGPWEIVRIWGVSESSSRRLEP</sequence>
<dbReference type="SUPFAM" id="SSF50405">
    <property type="entry name" value="Actin-crosslinking proteins"/>
    <property type="match status" value="1"/>
</dbReference>
<accession>A0A2I2KTB7</accession>
<dbReference type="EMBL" id="FZMO01000212">
    <property type="protein sequence ID" value="SNQ48911.1"/>
    <property type="molecule type" value="Genomic_DNA"/>
</dbReference>
<proteinExistence type="predicted"/>
<keyword evidence="3" id="KW-1185">Reference proteome</keyword>
<name>A0A2I2KTB7_9ACTN</name>
<dbReference type="InterPro" id="IPR008999">
    <property type="entry name" value="Actin-crosslinking"/>
</dbReference>
<dbReference type="AlphaFoldDB" id="A0A2I2KTB7"/>
<dbReference type="Proteomes" id="UP000234331">
    <property type="component" value="Unassembled WGS sequence"/>
</dbReference>
<keyword evidence="1" id="KW-0732">Signal</keyword>
<dbReference type="OrthoDB" id="3541469at2"/>
<feature type="signal peptide" evidence="1">
    <location>
        <begin position="1"/>
        <end position="23"/>
    </location>
</feature>
<evidence type="ECO:0000313" key="3">
    <source>
        <dbReference type="Proteomes" id="UP000234331"/>
    </source>
</evidence>